<dbReference type="AlphaFoldDB" id="A0A9P8TCK2"/>
<evidence type="ECO:0000256" key="4">
    <source>
        <dbReference type="ARBA" id="ARBA00022563"/>
    </source>
</evidence>
<dbReference type="GO" id="GO:0004146">
    <property type="term" value="F:dihydrofolate reductase activity"/>
    <property type="evidence" value="ECO:0007669"/>
    <property type="project" value="UniProtKB-EC"/>
</dbReference>
<dbReference type="PROSITE" id="PS00075">
    <property type="entry name" value="DHFR_1"/>
    <property type="match status" value="1"/>
</dbReference>
<dbReference type="InterPro" id="IPR024072">
    <property type="entry name" value="DHFR-like_dom_sf"/>
</dbReference>
<evidence type="ECO:0000256" key="7">
    <source>
        <dbReference type="RuleBase" id="RU004474"/>
    </source>
</evidence>
<reference evidence="9" key="1">
    <citation type="journal article" date="2021" name="Open Biol.">
        <title>Shared evolutionary footprints suggest mitochondrial oxidative damage underlies multiple complex I losses in fungi.</title>
        <authorList>
            <person name="Schikora-Tamarit M.A."/>
            <person name="Marcet-Houben M."/>
            <person name="Nosek J."/>
            <person name="Gabaldon T."/>
        </authorList>
    </citation>
    <scope>NUCLEOTIDE SEQUENCE</scope>
    <source>
        <strain evidence="9">CBS2887</strain>
    </source>
</reference>
<organism evidence="9 10">
    <name type="scientific">Wickerhamomyces pijperi</name>
    <name type="common">Yeast</name>
    <name type="synonym">Pichia pijperi</name>
    <dbReference type="NCBI Taxonomy" id="599730"/>
    <lineage>
        <taxon>Eukaryota</taxon>
        <taxon>Fungi</taxon>
        <taxon>Dikarya</taxon>
        <taxon>Ascomycota</taxon>
        <taxon>Saccharomycotina</taxon>
        <taxon>Saccharomycetes</taxon>
        <taxon>Phaffomycetales</taxon>
        <taxon>Wickerhamomycetaceae</taxon>
        <taxon>Wickerhamomyces</taxon>
    </lineage>
</organism>
<dbReference type="Gene3D" id="3.40.430.10">
    <property type="entry name" value="Dihydrofolate Reductase, subunit A"/>
    <property type="match status" value="1"/>
</dbReference>
<keyword evidence="5" id="KW-0521">NADP</keyword>
<dbReference type="GO" id="GO:0006730">
    <property type="term" value="P:one-carbon metabolic process"/>
    <property type="evidence" value="ECO:0007669"/>
    <property type="project" value="UniProtKB-KW"/>
</dbReference>
<dbReference type="InterPro" id="IPR001796">
    <property type="entry name" value="DHFR_dom"/>
</dbReference>
<dbReference type="Pfam" id="PF00186">
    <property type="entry name" value="DHFR_1"/>
    <property type="match status" value="1"/>
</dbReference>
<feature type="domain" description="DHFR" evidence="8">
    <location>
        <begin position="9"/>
        <end position="203"/>
    </location>
</feature>
<comment type="caution">
    <text evidence="9">The sequence shown here is derived from an EMBL/GenBank/DDBJ whole genome shotgun (WGS) entry which is preliminary data.</text>
</comment>
<dbReference type="GO" id="GO:0046655">
    <property type="term" value="P:folic acid metabolic process"/>
    <property type="evidence" value="ECO:0007669"/>
    <property type="project" value="TreeGrafter"/>
</dbReference>
<dbReference type="OrthoDB" id="414698at2759"/>
<evidence type="ECO:0000256" key="6">
    <source>
        <dbReference type="ARBA" id="ARBA00023002"/>
    </source>
</evidence>
<comment type="pathway">
    <text evidence="1">Cofactor biosynthesis; tetrahydrofolate biosynthesis; 5,6,7,8-tetrahydrofolate from 7,8-dihydrofolate: step 1/1.</text>
</comment>
<evidence type="ECO:0000256" key="3">
    <source>
        <dbReference type="ARBA" id="ARBA00018886"/>
    </source>
</evidence>
<accession>A0A9P8TCK2</accession>
<keyword evidence="10" id="KW-1185">Reference proteome</keyword>
<dbReference type="SUPFAM" id="SSF53597">
    <property type="entry name" value="Dihydrofolate reductase-like"/>
    <property type="match status" value="1"/>
</dbReference>
<dbReference type="GO" id="GO:0005739">
    <property type="term" value="C:mitochondrion"/>
    <property type="evidence" value="ECO:0007669"/>
    <property type="project" value="TreeGrafter"/>
</dbReference>
<dbReference type="EC" id="1.5.1.3" evidence="2"/>
<gene>
    <name evidence="9" type="ORF">WICPIJ_009654</name>
</gene>
<dbReference type="GO" id="GO:0046654">
    <property type="term" value="P:tetrahydrofolate biosynthetic process"/>
    <property type="evidence" value="ECO:0007669"/>
    <property type="project" value="InterPro"/>
</dbReference>
<evidence type="ECO:0000256" key="2">
    <source>
        <dbReference type="ARBA" id="ARBA00012856"/>
    </source>
</evidence>
<dbReference type="EMBL" id="JAEUBG010005572">
    <property type="protein sequence ID" value="KAH3673774.1"/>
    <property type="molecule type" value="Genomic_DNA"/>
</dbReference>
<comment type="similarity">
    <text evidence="7">Belongs to the dihydrofolate reductase family.</text>
</comment>
<dbReference type="PANTHER" id="PTHR48069">
    <property type="entry name" value="DIHYDROFOLATE REDUCTASE"/>
    <property type="match status" value="1"/>
</dbReference>
<evidence type="ECO:0000313" key="10">
    <source>
        <dbReference type="Proteomes" id="UP000774326"/>
    </source>
</evidence>
<dbReference type="InterPro" id="IPR017925">
    <property type="entry name" value="DHFR_CS"/>
</dbReference>
<evidence type="ECO:0000259" key="8">
    <source>
        <dbReference type="PROSITE" id="PS51330"/>
    </source>
</evidence>
<dbReference type="Proteomes" id="UP000774326">
    <property type="component" value="Unassembled WGS sequence"/>
</dbReference>
<dbReference type="CDD" id="cd00209">
    <property type="entry name" value="DHFR"/>
    <property type="match status" value="1"/>
</dbReference>
<dbReference type="GO" id="GO:0046452">
    <property type="term" value="P:dihydrofolate metabolic process"/>
    <property type="evidence" value="ECO:0007669"/>
    <property type="project" value="TreeGrafter"/>
</dbReference>
<evidence type="ECO:0000313" key="9">
    <source>
        <dbReference type="EMBL" id="KAH3673774.1"/>
    </source>
</evidence>
<dbReference type="PRINTS" id="PR00070">
    <property type="entry name" value="DHFR"/>
</dbReference>
<keyword evidence="6" id="KW-0560">Oxidoreductase</keyword>
<evidence type="ECO:0000256" key="1">
    <source>
        <dbReference type="ARBA" id="ARBA00004903"/>
    </source>
</evidence>
<protein>
    <recommendedName>
        <fullName evidence="3">Dihydrofolate reductase</fullName>
        <ecNumber evidence="2">1.5.1.3</ecNumber>
    </recommendedName>
</protein>
<name>A0A9P8TCK2_WICPI</name>
<dbReference type="PANTHER" id="PTHR48069:SF3">
    <property type="entry name" value="DIHYDROFOLATE REDUCTASE"/>
    <property type="match status" value="1"/>
</dbReference>
<reference evidence="9" key="2">
    <citation type="submission" date="2021-01" db="EMBL/GenBank/DDBJ databases">
        <authorList>
            <person name="Schikora-Tamarit M.A."/>
        </authorList>
    </citation>
    <scope>NUCLEOTIDE SEQUENCE</scope>
    <source>
        <strain evidence="9">CBS2887</strain>
    </source>
</reference>
<evidence type="ECO:0000256" key="5">
    <source>
        <dbReference type="ARBA" id="ARBA00022857"/>
    </source>
</evidence>
<dbReference type="InterPro" id="IPR012259">
    <property type="entry name" value="DHFR"/>
</dbReference>
<keyword evidence="4" id="KW-0554">One-carbon metabolism</keyword>
<proteinExistence type="inferred from homology"/>
<dbReference type="GO" id="GO:0050661">
    <property type="term" value="F:NADP binding"/>
    <property type="evidence" value="ECO:0007669"/>
    <property type="project" value="InterPro"/>
</dbReference>
<sequence>MTTTSSSKPVLVIVAALLPTFGIGLKGTLPWKLSKEMKYFRSVTSITTDPSKQNAVIMGRRTWDSIPVKFRPLPKRMNVIITRQDLSTVKPIEGVKFENSIEGAVKMLAGLPEIEKIFIIGGGEVYNLSVSSGLVDNLLITEIKHSKGEDVEMDTFLDKDYILGNFDKVGRDGLLDFIGEVDAGEEVTVKEGDFEYEFALYKRK</sequence>
<dbReference type="PROSITE" id="PS51330">
    <property type="entry name" value="DHFR_2"/>
    <property type="match status" value="1"/>
</dbReference>